<organism evidence="3 4">
    <name type="scientific">Yoonia litorea</name>
    <dbReference type="NCBI Taxonomy" id="1123755"/>
    <lineage>
        <taxon>Bacteria</taxon>
        <taxon>Pseudomonadati</taxon>
        <taxon>Pseudomonadota</taxon>
        <taxon>Alphaproteobacteria</taxon>
        <taxon>Rhodobacterales</taxon>
        <taxon>Paracoccaceae</taxon>
        <taxon>Yoonia</taxon>
    </lineage>
</organism>
<dbReference type="PANTHER" id="PTHR23339">
    <property type="entry name" value="TYROSINE SPECIFIC PROTEIN PHOSPHATASE AND DUAL SPECIFICITY PROTEIN PHOSPHATASE"/>
    <property type="match status" value="1"/>
</dbReference>
<proteinExistence type="predicted"/>
<dbReference type="PROSITE" id="PS50056">
    <property type="entry name" value="TYR_PHOSPHATASE_2"/>
    <property type="match status" value="1"/>
</dbReference>
<keyword evidence="4" id="KW-1185">Reference proteome</keyword>
<sequence>MLDAFAIYDFPCGNGTLAISPMPGRTRHYYTDWLHLMAWKPNLVVTMTLQAELDRKGAGTLGADLTNEGIEWVHFPVPDMGVPLKDHWSETRKQALRTFNVGGKVLVHCFGGCGRSGMICLRLMIAAGEEPQAALARLRRARPCAIETDAQMDWATQDDAPERL</sequence>
<dbReference type="InterPro" id="IPR000387">
    <property type="entry name" value="Tyr_Pase_dom"/>
</dbReference>
<keyword evidence="1" id="KW-0378">Hydrolase</keyword>
<dbReference type="FunFam" id="3.90.190.10:FF:000157">
    <property type="entry name" value="Protein-tyrosine phosphatase"/>
    <property type="match status" value="1"/>
</dbReference>
<name>A0A1I6LBL5_9RHOB</name>
<dbReference type="Pfam" id="PF22784">
    <property type="entry name" value="PTP-SAK"/>
    <property type="match status" value="1"/>
</dbReference>
<dbReference type="SUPFAM" id="SSF52799">
    <property type="entry name" value="(Phosphotyrosine protein) phosphatases II"/>
    <property type="match status" value="1"/>
</dbReference>
<protein>
    <submittedName>
        <fullName evidence="3">Protein-tyrosine phosphatase</fullName>
    </submittedName>
</protein>
<evidence type="ECO:0000259" key="2">
    <source>
        <dbReference type="PROSITE" id="PS50056"/>
    </source>
</evidence>
<dbReference type="InterPro" id="IPR016130">
    <property type="entry name" value="Tyr_Pase_AS"/>
</dbReference>
<dbReference type="InterPro" id="IPR057023">
    <property type="entry name" value="PTP-SAK"/>
</dbReference>
<gene>
    <name evidence="3" type="ORF">SAMN05444714_0367</name>
</gene>
<evidence type="ECO:0000313" key="4">
    <source>
        <dbReference type="Proteomes" id="UP000198926"/>
    </source>
</evidence>
<dbReference type="AlphaFoldDB" id="A0A1I6LBL5"/>
<dbReference type="Gene3D" id="3.90.190.10">
    <property type="entry name" value="Protein tyrosine phosphatase superfamily"/>
    <property type="match status" value="1"/>
</dbReference>
<evidence type="ECO:0000313" key="3">
    <source>
        <dbReference type="EMBL" id="SFS00846.1"/>
    </source>
</evidence>
<accession>A0A1I6LBL5</accession>
<evidence type="ECO:0000256" key="1">
    <source>
        <dbReference type="ARBA" id="ARBA00022801"/>
    </source>
</evidence>
<dbReference type="Proteomes" id="UP000198926">
    <property type="component" value="Unassembled WGS sequence"/>
</dbReference>
<dbReference type="GO" id="GO:0016791">
    <property type="term" value="F:phosphatase activity"/>
    <property type="evidence" value="ECO:0007669"/>
    <property type="project" value="UniProtKB-ARBA"/>
</dbReference>
<reference evidence="3 4" key="1">
    <citation type="submission" date="2016-10" db="EMBL/GenBank/DDBJ databases">
        <authorList>
            <person name="de Groot N.N."/>
        </authorList>
    </citation>
    <scope>NUCLEOTIDE SEQUENCE [LARGE SCALE GENOMIC DNA]</scope>
    <source>
        <strain evidence="3 4">DSM 29433</strain>
    </source>
</reference>
<feature type="domain" description="Tyrosine specific protein phosphatases" evidence="2">
    <location>
        <begin position="86"/>
        <end position="153"/>
    </location>
</feature>
<dbReference type="EMBL" id="FOZM01000001">
    <property type="protein sequence ID" value="SFS00846.1"/>
    <property type="molecule type" value="Genomic_DNA"/>
</dbReference>
<dbReference type="PROSITE" id="PS00383">
    <property type="entry name" value="TYR_PHOSPHATASE_1"/>
    <property type="match status" value="1"/>
</dbReference>
<dbReference type="STRING" id="1123755.SAMN05444714_0367"/>
<dbReference type="InterPro" id="IPR050561">
    <property type="entry name" value="PTP"/>
</dbReference>
<dbReference type="InterPro" id="IPR029021">
    <property type="entry name" value="Prot-tyrosine_phosphatase-like"/>
</dbReference>